<dbReference type="Pfam" id="PF00072">
    <property type="entry name" value="Response_reg"/>
    <property type="match status" value="1"/>
</dbReference>
<dbReference type="PANTHER" id="PTHR44591:SF25">
    <property type="entry name" value="CHEMOTAXIS TWO-COMPONENT RESPONSE REGULATOR"/>
    <property type="match status" value="1"/>
</dbReference>
<organism evidence="4 5">
    <name type="scientific">Lysobacter soli</name>
    <dbReference type="NCBI Taxonomy" id="453783"/>
    <lineage>
        <taxon>Bacteria</taxon>
        <taxon>Pseudomonadati</taxon>
        <taxon>Pseudomonadota</taxon>
        <taxon>Gammaproteobacteria</taxon>
        <taxon>Lysobacterales</taxon>
        <taxon>Lysobacteraceae</taxon>
        <taxon>Lysobacter</taxon>
    </lineage>
</organism>
<keyword evidence="5" id="KW-1185">Reference proteome</keyword>
<comment type="caution">
    <text evidence="4">The sequence shown here is derived from an EMBL/GenBank/DDBJ whole genome shotgun (WGS) entry which is preliminary data.</text>
</comment>
<evidence type="ECO:0000313" key="4">
    <source>
        <dbReference type="EMBL" id="RDY68169.1"/>
    </source>
</evidence>
<evidence type="ECO:0000313" key="5">
    <source>
        <dbReference type="Proteomes" id="UP000256829"/>
    </source>
</evidence>
<accession>A0A3D8VFV9</accession>
<evidence type="ECO:0000259" key="3">
    <source>
        <dbReference type="PROSITE" id="PS50110"/>
    </source>
</evidence>
<dbReference type="RefSeq" id="WP_115841594.1">
    <property type="nucleotide sequence ID" value="NZ_CP183976.1"/>
</dbReference>
<evidence type="ECO:0000256" key="1">
    <source>
        <dbReference type="ARBA" id="ARBA00022553"/>
    </source>
</evidence>
<keyword evidence="1 2" id="KW-0597">Phosphoprotein</keyword>
<feature type="modified residue" description="4-aspartylphosphate" evidence="2">
    <location>
        <position position="55"/>
    </location>
</feature>
<dbReference type="PROSITE" id="PS50110">
    <property type="entry name" value="RESPONSE_REGULATORY"/>
    <property type="match status" value="1"/>
</dbReference>
<dbReference type="Gene3D" id="3.40.50.2300">
    <property type="match status" value="1"/>
</dbReference>
<dbReference type="InterPro" id="IPR011006">
    <property type="entry name" value="CheY-like_superfamily"/>
</dbReference>
<dbReference type="InterPro" id="IPR050595">
    <property type="entry name" value="Bact_response_regulator"/>
</dbReference>
<proteinExistence type="predicted"/>
<gene>
    <name evidence="4" type="ORF">DX912_06060</name>
</gene>
<protein>
    <submittedName>
        <fullName evidence="4">Response regulator</fullName>
    </submittedName>
</protein>
<dbReference type="EMBL" id="QTJR01000003">
    <property type="protein sequence ID" value="RDY68169.1"/>
    <property type="molecule type" value="Genomic_DNA"/>
</dbReference>
<dbReference type="Proteomes" id="UP000256829">
    <property type="component" value="Unassembled WGS sequence"/>
</dbReference>
<dbReference type="PANTHER" id="PTHR44591">
    <property type="entry name" value="STRESS RESPONSE REGULATOR PROTEIN 1"/>
    <property type="match status" value="1"/>
</dbReference>
<evidence type="ECO:0000256" key="2">
    <source>
        <dbReference type="PROSITE-ProRule" id="PRU00169"/>
    </source>
</evidence>
<dbReference type="SMART" id="SM00448">
    <property type="entry name" value="REC"/>
    <property type="match status" value="1"/>
</dbReference>
<dbReference type="SUPFAM" id="SSF52172">
    <property type="entry name" value="CheY-like"/>
    <property type="match status" value="1"/>
</dbReference>
<sequence length="129" mass="13539">MKHASMIAILDDDEGVRTSLSSLVRSLGHDVCTYASAAAFLADADAGDPDCLITDVQMPGMSGAQLLEALAMAGRRFPVIVMTAFPSDATRQRVLAAGALAYLIKPVDGPTVARCIDAALARGERHDHT</sequence>
<dbReference type="InterPro" id="IPR001789">
    <property type="entry name" value="Sig_transdc_resp-reg_receiver"/>
</dbReference>
<dbReference type="GO" id="GO:0000160">
    <property type="term" value="P:phosphorelay signal transduction system"/>
    <property type="evidence" value="ECO:0007669"/>
    <property type="project" value="InterPro"/>
</dbReference>
<name>A0A3D8VFV9_9GAMM</name>
<dbReference type="AlphaFoldDB" id="A0A3D8VFV9"/>
<feature type="domain" description="Response regulatory" evidence="3">
    <location>
        <begin position="6"/>
        <end position="120"/>
    </location>
</feature>
<reference evidence="4 5" key="1">
    <citation type="submission" date="2018-08" db="EMBL/GenBank/DDBJ databases">
        <title>Lysobacter soli KCTC 22011, whole genome shotgun sequence.</title>
        <authorList>
            <person name="Zhang X."/>
            <person name="Feng G."/>
            <person name="Zhu H."/>
        </authorList>
    </citation>
    <scope>NUCLEOTIDE SEQUENCE [LARGE SCALE GENOMIC DNA]</scope>
    <source>
        <strain evidence="4 5">KCTC 22011</strain>
    </source>
</reference>